<keyword evidence="2" id="KW-1185">Reference proteome</keyword>
<name>A0A0P9DLQ1_9CHLR</name>
<comment type="caution">
    <text evidence="1">The sequence shown here is derived from an EMBL/GenBank/DDBJ whole genome shotgun (WGS) entry which is preliminary data.</text>
</comment>
<reference evidence="1 2" key="1">
    <citation type="submission" date="2015-09" db="EMBL/GenBank/DDBJ databases">
        <title>Draft genome sequence of Kouleothrix aurantiaca JCM 19913.</title>
        <authorList>
            <person name="Hemp J."/>
        </authorList>
    </citation>
    <scope>NUCLEOTIDE SEQUENCE [LARGE SCALE GENOMIC DNA]</scope>
    <source>
        <strain evidence="1 2">COM-B</strain>
    </source>
</reference>
<dbReference type="EMBL" id="LJCR01001157">
    <property type="protein sequence ID" value="KPV50919.1"/>
    <property type="molecule type" value="Genomic_DNA"/>
</dbReference>
<dbReference type="Proteomes" id="UP000050509">
    <property type="component" value="Unassembled WGS sequence"/>
</dbReference>
<gene>
    <name evidence="1" type="ORF">SE17_24160</name>
</gene>
<protein>
    <submittedName>
        <fullName evidence="1">Uncharacterized protein</fullName>
    </submittedName>
</protein>
<sequence length="143" mass="14828">MGRPAAVWAGWRAAALLACCALLLSGCMLMSGARTSSDVLPDGGNINATFVGADGRTEQTLDTGTPKTSLNAIAIVQAERGELQLELLNADGSVALAVKGRPDEAVSRSGTVTTDADGRLRYRISATGARNGSYQVFFQRAAP</sequence>
<proteinExistence type="predicted"/>
<accession>A0A0P9DLQ1</accession>
<dbReference type="PROSITE" id="PS51257">
    <property type="entry name" value="PROKAR_LIPOPROTEIN"/>
    <property type="match status" value="1"/>
</dbReference>
<dbReference type="AlphaFoldDB" id="A0A0P9DLQ1"/>
<evidence type="ECO:0000313" key="2">
    <source>
        <dbReference type="Proteomes" id="UP000050509"/>
    </source>
</evidence>
<evidence type="ECO:0000313" key="1">
    <source>
        <dbReference type="EMBL" id="KPV50919.1"/>
    </source>
</evidence>
<organism evidence="1 2">
    <name type="scientific">Kouleothrix aurantiaca</name>
    <dbReference type="NCBI Taxonomy" id="186479"/>
    <lineage>
        <taxon>Bacteria</taxon>
        <taxon>Bacillati</taxon>
        <taxon>Chloroflexota</taxon>
        <taxon>Chloroflexia</taxon>
        <taxon>Chloroflexales</taxon>
        <taxon>Roseiflexineae</taxon>
        <taxon>Roseiflexaceae</taxon>
        <taxon>Kouleothrix</taxon>
    </lineage>
</organism>